<comment type="caution">
    <text evidence="1">The sequence shown here is derived from an EMBL/GenBank/DDBJ whole genome shotgun (WGS) entry which is preliminary data.</text>
</comment>
<keyword evidence="2" id="KW-1185">Reference proteome</keyword>
<reference evidence="1" key="1">
    <citation type="submission" date="2023-12" db="EMBL/GenBank/DDBJ databases">
        <title>Genome assembly of Anisodus tanguticus.</title>
        <authorList>
            <person name="Wang Y.-J."/>
        </authorList>
    </citation>
    <scope>NUCLEOTIDE SEQUENCE</scope>
    <source>
        <strain evidence="1">KB-2021</strain>
        <tissue evidence="1">Leaf</tissue>
    </source>
</reference>
<organism evidence="1 2">
    <name type="scientific">Anisodus tanguticus</name>
    <dbReference type="NCBI Taxonomy" id="243964"/>
    <lineage>
        <taxon>Eukaryota</taxon>
        <taxon>Viridiplantae</taxon>
        <taxon>Streptophyta</taxon>
        <taxon>Embryophyta</taxon>
        <taxon>Tracheophyta</taxon>
        <taxon>Spermatophyta</taxon>
        <taxon>Magnoliopsida</taxon>
        <taxon>eudicotyledons</taxon>
        <taxon>Gunneridae</taxon>
        <taxon>Pentapetalae</taxon>
        <taxon>asterids</taxon>
        <taxon>lamiids</taxon>
        <taxon>Solanales</taxon>
        <taxon>Solanaceae</taxon>
        <taxon>Solanoideae</taxon>
        <taxon>Hyoscyameae</taxon>
        <taxon>Anisodus</taxon>
    </lineage>
</organism>
<evidence type="ECO:0000313" key="1">
    <source>
        <dbReference type="EMBL" id="KAK4370428.1"/>
    </source>
</evidence>
<gene>
    <name evidence="1" type="ORF">RND71_009903</name>
</gene>
<name>A0AAE1SJB5_9SOLA</name>
<accession>A0AAE1SJB5</accession>
<proteinExistence type="predicted"/>
<dbReference type="AlphaFoldDB" id="A0AAE1SJB5"/>
<protein>
    <submittedName>
        <fullName evidence="1">Uncharacterized protein</fullName>
    </submittedName>
</protein>
<evidence type="ECO:0000313" key="2">
    <source>
        <dbReference type="Proteomes" id="UP001291623"/>
    </source>
</evidence>
<dbReference type="Proteomes" id="UP001291623">
    <property type="component" value="Unassembled WGS sequence"/>
</dbReference>
<sequence length="79" mass="9090">MVMKAVTRIRKREFFSNARVANVEALVIAVYSNWYPEKYKFPQFEYENTSLRTLILGRCELNLSGSVNRSSLVVVQLGS</sequence>
<dbReference type="EMBL" id="JAVYJV010000005">
    <property type="protein sequence ID" value="KAK4370428.1"/>
    <property type="molecule type" value="Genomic_DNA"/>
</dbReference>